<reference evidence="2" key="1">
    <citation type="submission" date="2020-11" db="EMBL/GenBank/DDBJ databases">
        <authorList>
            <person name="Tran Van P."/>
        </authorList>
    </citation>
    <scope>NUCLEOTIDE SEQUENCE</scope>
</reference>
<name>A0A7R8ZNT2_9CRUS</name>
<dbReference type="OrthoDB" id="64893at2759"/>
<dbReference type="AlphaFoldDB" id="A0A7R8ZNT2"/>
<evidence type="ECO:0000256" key="1">
    <source>
        <dbReference type="SAM" id="MobiDB-lite"/>
    </source>
</evidence>
<protein>
    <submittedName>
        <fullName evidence="2">Uncharacterized protein</fullName>
    </submittedName>
</protein>
<feature type="compositionally biased region" description="Low complexity" evidence="1">
    <location>
        <begin position="235"/>
        <end position="253"/>
    </location>
</feature>
<evidence type="ECO:0000313" key="2">
    <source>
        <dbReference type="EMBL" id="CAD7228575.1"/>
    </source>
</evidence>
<sequence length="357" mass="38825">MDVSTKRALVLVFSTVMICCFAPISVEAHARFIQPPSRASMWRYGFDNPPDYQDNEGFCGGADYQHNVMGGKCGICGDPFDQNPREHEVGGKYANGIIVDEFEKGQVIEALIDITANHLGYFVFRLCPVINEDVEVTQECLDRTPLEIVGAPPGTIEWHIGTDNGIESIRLKLPAHITCDHCVLQWIWTAGNNWGICEDGTSAPGCGPQENFRACADIRIRRGEGGPVESTPGVPTTSTMRTTTSRTTTTSSSTPPPSSGGCENAVPVGPHQHSPGMAEWCSVNCAVGFCPSDFCTCLDSNGSRRTSLGNPRRPCQVAVPVGIWSRLSSMNRWCQLNCASGYCPPSHCRCEAYYPTH</sequence>
<dbReference type="Pfam" id="PF03067">
    <property type="entry name" value="LPMO_10"/>
    <property type="match status" value="1"/>
</dbReference>
<proteinExistence type="predicted"/>
<organism evidence="2">
    <name type="scientific">Cyprideis torosa</name>
    <dbReference type="NCBI Taxonomy" id="163714"/>
    <lineage>
        <taxon>Eukaryota</taxon>
        <taxon>Metazoa</taxon>
        <taxon>Ecdysozoa</taxon>
        <taxon>Arthropoda</taxon>
        <taxon>Crustacea</taxon>
        <taxon>Oligostraca</taxon>
        <taxon>Ostracoda</taxon>
        <taxon>Podocopa</taxon>
        <taxon>Podocopida</taxon>
        <taxon>Cytherocopina</taxon>
        <taxon>Cytheroidea</taxon>
        <taxon>Cytherideidae</taxon>
        <taxon>Cyprideis</taxon>
    </lineage>
</organism>
<gene>
    <name evidence="2" type="ORF">CTOB1V02_LOCUS6456</name>
</gene>
<accession>A0A7R8ZNT2</accession>
<dbReference type="EMBL" id="OB661600">
    <property type="protein sequence ID" value="CAD7228575.1"/>
    <property type="molecule type" value="Genomic_DNA"/>
</dbReference>
<feature type="region of interest" description="Disordered" evidence="1">
    <location>
        <begin position="223"/>
        <end position="267"/>
    </location>
</feature>
<dbReference type="InterPro" id="IPR004302">
    <property type="entry name" value="Cellulose/chitin-bd_N"/>
</dbReference>